<proteinExistence type="predicted"/>
<keyword evidence="2" id="KW-1185">Reference proteome</keyword>
<dbReference type="EMBL" id="MT711890">
    <property type="protein sequence ID" value="QNJ57504.1"/>
    <property type="molecule type" value="Genomic_DNA"/>
</dbReference>
<dbReference type="Proteomes" id="UP000515979">
    <property type="component" value="Segment"/>
</dbReference>
<reference evidence="1 2" key="1">
    <citation type="submission" date="2020-07" db="EMBL/GenBank/DDBJ databases">
        <authorList>
            <person name="Anderson S."/>
            <person name="Assadpour T."/>
            <person name="Abraham A."/>
            <person name="Bordelon E."/>
            <person name="Temple L."/>
        </authorList>
    </citation>
    <scope>NUCLEOTIDE SEQUENCE [LARGE SCALE GENOMIC DNA]</scope>
</reference>
<protein>
    <submittedName>
        <fullName evidence="1">Uncharacterized protein</fullName>
    </submittedName>
</protein>
<name>A0A7G8LJT2_9CAUD</name>
<sequence length="119" mass="13810">MNRAQGNTRSMPDGFLHVQNFTVTRASGMAGCVWAYILSEAQREIVECVLVQRAMSREVHKVLPEGTLVHDKHGHFRFRKDFLKDNFKEVVHEVTKAMHTPVIENFKTRLFAERESLRN</sequence>
<organism evidence="1 2">
    <name type="scientific">Pseudomonas phage PlaquesPlease</name>
    <dbReference type="NCBI Taxonomy" id="2762289"/>
    <lineage>
        <taxon>Viruses</taxon>
        <taxon>Duplodnaviria</taxon>
        <taxon>Heunggongvirae</taxon>
        <taxon>Uroviricota</taxon>
        <taxon>Caudoviricetes</taxon>
        <taxon>Autographivirales</taxon>
        <taxon>Autotranscriptaviridae</taxon>
        <taxon>Studiervirinae</taxon>
        <taxon>Waldovirus</taxon>
        <taxon>Waldovirus plaquesplease</taxon>
    </lineage>
</organism>
<accession>A0A7G8LJT2</accession>
<evidence type="ECO:0000313" key="2">
    <source>
        <dbReference type="Proteomes" id="UP000515979"/>
    </source>
</evidence>
<evidence type="ECO:0000313" key="1">
    <source>
        <dbReference type="EMBL" id="QNJ57504.1"/>
    </source>
</evidence>